<sequence>MTDVQTGVESIDAMQTQTIDLDGQVLRVAVRRGSGASPPLLMFNGIGANLELVEPFVAALDDVTVIIFDVPGVGGSPAPLIPYRFSTLAVLADKLLTRLGYAEPVDVLGVSWGGALAQQFAHLYPRRCRRLILAATSPGVIMVPARLSVLSKLIGPRRYTDPAYLRQIGAEIYGGAYRRDPALLEEHSRHIEAPRGRGYLYQLLAASGWTSLPWLGGLRQTTLVMHGNDDPIVPLTNAKILAARIRHASLHVIDDGHLFLITRAKEVAPVVKRFLRQEAR</sequence>
<name>A0A3R7HDA8_9BURK</name>
<proteinExistence type="predicted"/>
<protein>
    <submittedName>
        <fullName evidence="2">Poly(3-hydroxyalkanoate) depolymerase</fullName>
    </submittedName>
</protein>
<dbReference type="InterPro" id="IPR050471">
    <property type="entry name" value="AB_hydrolase"/>
</dbReference>
<comment type="caution">
    <text evidence="2">The sequence shown here is derived from an EMBL/GenBank/DDBJ whole genome shotgun (WGS) entry which is preliminary data.</text>
</comment>
<dbReference type="AlphaFoldDB" id="A0A3R7HDA8"/>
<dbReference type="Gene3D" id="3.40.50.1820">
    <property type="entry name" value="alpha/beta hydrolase"/>
    <property type="match status" value="1"/>
</dbReference>
<dbReference type="NCBIfam" id="TIGR02240">
    <property type="entry name" value="PHA_depoly_arom"/>
    <property type="match status" value="1"/>
</dbReference>
<dbReference type="InterPro" id="IPR011942">
    <property type="entry name" value="PHA_depoly_arom"/>
</dbReference>
<dbReference type="EMBL" id="MCAS01000045">
    <property type="protein sequence ID" value="RKF35870.1"/>
    <property type="molecule type" value="Genomic_DNA"/>
</dbReference>
<organism evidence="2 3">
    <name type="scientific">Paraburkholderia fungorum</name>
    <dbReference type="NCBI Taxonomy" id="134537"/>
    <lineage>
        <taxon>Bacteria</taxon>
        <taxon>Pseudomonadati</taxon>
        <taxon>Pseudomonadota</taxon>
        <taxon>Betaproteobacteria</taxon>
        <taxon>Burkholderiales</taxon>
        <taxon>Burkholderiaceae</taxon>
        <taxon>Paraburkholderia</taxon>
    </lineage>
</organism>
<gene>
    <name evidence="2" type="ORF">BCY88_09615</name>
</gene>
<dbReference type="InterPro" id="IPR000073">
    <property type="entry name" value="AB_hydrolase_1"/>
</dbReference>
<dbReference type="GO" id="GO:0046503">
    <property type="term" value="P:glycerolipid catabolic process"/>
    <property type="evidence" value="ECO:0007669"/>
    <property type="project" value="TreeGrafter"/>
</dbReference>
<reference evidence="2 3" key="1">
    <citation type="submission" date="2016-07" db="EMBL/GenBank/DDBJ databases">
        <title>Genome analysis of Burkholderia fungorum ES3-20.</title>
        <authorList>
            <person name="Xu D."/>
            <person name="Yao R."/>
            <person name="Zheng S."/>
        </authorList>
    </citation>
    <scope>NUCLEOTIDE SEQUENCE [LARGE SCALE GENOMIC DNA]</scope>
    <source>
        <strain evidence="2 3">ES3-20</strain>
    </source>
</reference>
<evidence type="ECO:0000313" key="3">
    <source>
        <dbReference type="Proteomes" id="UP000283709"/>
    </source>
</evidence>
<dbReference type="OrthoDB" id="7616518at2"/>
<accession>A0A3R7HDA8</accession>
<dbReference type="PRINTS" id="PR00111">
    <property type="entry name" value="ABHYDROLASE"/>
</dbReference>
<evidence type="ECO:0000313" key="2">
    <source>
        <dbReference type="EMBL" id="RKF35870.1"/>
    </source>
</evidence>
<dbReference type="Pfam" id="PF00561">
    <property type="entry name" value="Abhydrolase_1"/>
    <property type="match status" value="1"/>
</dbReference>
<dbReference type="SUPFAM" id="SSF53474">
    <property type="entry name" value="alpha/beta-Hydrolases"/>
    <property type="match status" value="1"/>
</dbReference>
<dbReference type="Proteomes" id="UP000283709">
    <property type="component" value="Unassembled WGS sequence"/>
</dbReference>
<dbReference type="PANTHER" id="PTHR43433:SF5">
    <property type="entry name" value="AB HYDROLASE-1 DOMAIN-CONTAINING PROTEIN"/>
    <property type="match status" value="1"/>
</dbReference>
<dbReference type="PANTHER" id="PTHR43433">
    <property type="entry name" value="HYDROLASE, ALPHA/BETA FOLD FAMILY PROTEIN"/>
    <property type="match status" value="1"/>
</dbReference>
<evidence type="ECO:0000259" key="1">
    <source>
        <dbReference type="Pfam" id="PF00561"/>
    </source>
</evidence>
<feature type="domain" description="AB hydrolase-1" evidence="1">
    <location>
        <begin position="38"/>
        <end position="263"/>
    </location>
</feature>
<dbReference type="GO" id="GO:0004806">
    <property type="term" value="F:triacylglycerol lipase activity"/>
    <property type="evidence" value="ECO:0007669"/>
    <property type="project" value="TreeGrafter"/>
</dbReference>
<dbReference type="InterPro" id="IPR029058">
    <property type="entry name" value="AB_hydrolase_fold"/>
</dbReference>